<name>A0ACC0B6J8_CATRO</name>
<gene>
    <name evidence="1" type="ORF">M9H77_18006</name>
</gene>
<proteinExistence type="predicted"/>
<reference evidence="2" key="1">
    <citation type="journal article" date="2023" name="Nat. Plants">
        <title>Single-cell RNA sequencing provides a high-resolution roadmap for understanding the multicellular compartmentation of specialized metabolism.</title>
        <authorList>
            <person name="Sun S."/>
            <person name="Shen X."/>
            <person name="Li Y."/>
            <person name="Li Y."/>
            <person name="Wang S."/>
            <person name="Li R."/>
            <person name="Zhang H."/>
            <person name="Shen G."/>
            <person name="Guo B."/>
            <person name="Wei J."/>
            <person name="Xu J."/>
            <person name="St-Pierre B."/>
            <person name="Chen S."/>
            <person name="Sun C."/>
        </authorList>
    </citation>
    <scope>NUCLEOTIDE SEQUENCE [LARGE SCALE GENOMIC DNA]</scope>
</reference>
<evidence type="ECO:0000313" key="1">
    <source>
        <dbReference type="EMBL" id="KAI5668153.1"/>
    </source>
</evidence>
<evidence type="ECO:0000313" key="2">
    <source>
        <dbReference type="Proteomes" id="UP001060085"/>
    </source>
</evidence>
<dbReference type="Proteomes" id="UP001060085">
    <property type="component" value="Linkage Group LG04"/>
</dbReference>
<keyword evidence="2" id="KW-1185">Reference proteome</keyword>
<accession>A0ACC0B6J8</accession>
<sequence length="433" mass="48940">MASSAPENSLEWQGNGTGKLPWEEKRISFPRKDQNGSSSTSRSSTAAPVAEKGRVVVYTVDQKRYSFPIAYLNNYIFRELLIMAEEEFGLPSDIGPITIPCEDVVMDYLMALIQREATKDVEEALLLSISSSKCSSSYRETPENSLEWQGNSKGKLPWEEKESFLHKDQNESSSSCSSTAPVAEKGHVVVYTADHKRYSFPIAYLNNYIFRELLIMVEEEFGVPIDGPITIPCEAVFMDYLISLVQRGATKYVEEALLLSISSSRCSSFYTEIRQHQPPLISLLVSRVDNNPFSATVDDEEQLMTALRIYTYNVMYHRIFLRLIKKNPYEHSERPRHVQSQDHVKFAVGGWEEGIGPMAALENSSEWQESGKEKQPSEEKGSHYSKETMRTQALVSACSSSSSCQRKASLRCTWLIRRGTPSPLLTFSRSRLA</sequence>
<organism evidence="1 2">
    <name type="scientific">Catharanthus roseus</name>
    <name type="common">Madagascar periwinkle</name>
    <name type="synonym">Vinca rosea</name>
    <dbReference type="NCBI Taxonomy" id="4058"/>
    <lineage>
        <taxon>Eukaryota</taxon>
        <taxon>Viridiplantae</taxon>
        <taxon>Streptophyta</taxon>
        <taxon>Embryophyta</taxon>
        <taxon>Tracheophyta</taxon>
        <taxon>Spermatophyta</taxon>
        <taxon>Magnoliopsida</taxon>
        <taxon>eudicotyledons</taxon>
        <taxon>Gunneridae</taxon>
        <taxon>Pentapetalae</taxon>
        <taxon>asterids</taxon>
        <taxon>lamiids</taxon>
        <taxon>Gentianales</taxon>
        <taxon>Apocynaceae</taxon>
        <taxon>Rauvolfioideae</taxon>
        <taxon>Vinceae</taxon>
        <taxon>Catharanthinae</taxon>
        <taxon>Catharanthus</taxon>
    </lineage>
</organism>
<dbReference type="EMBL" id="CM044704">
    <property type="protein sequence ID" value="KAI5668153.1"/>
    <property type="molecule type" value="Genomic_DNA"/>
</dbReference>
<comment type="caution">
    <text evidence="1">The sequence shown here is derived from an EMBL/GenBank/DDBJ whole genome shotgun (WGS) entry which is preliminary data.</text>
</comment>
<protein>
    <submittedName>
        <fullName evidence="1">Uncharacterized protein</fullName>
    </submittedName>
</protein>